<comment type="caution">
    <text evidence="2">The sequence shown here is derived from an EMBL/GenBank/DDBJ whole genome shotgun (WGS) entry which is preliminary data.</text>
</comment>
<dbReference type="AlphaFoldDB" id="A0A9P9WYY1"/>
<evidence type="ECO:0000259" key="1">
    <source>
        <dbReference type="Pfam" id="PF06985"/>
    </source>
</evidence>
<gene>
    <name evidence="2" type="ORF">JX265_000620</name>
</gene>
<evidence type="ECO:0000313" key="3">
    <source>
        <dbReference type="Proteomes" id="UP000829685"/>
    </source>
</evidence>
<organism evidence="2 3">
    <name type="scientific">Neoarthrinium moseri</name>
    <dbReference type="NCBI Taxonomy" id="1658444"/>
    <lineage>
        <taxon>Eukaryota</taxon>
        <taxon>Fungi</taxon>
        <taxon>Dikarya</taxon>
        <taxon>Ascomycota</taxon>
        <taxon>Pezizomycotina</taxon>
        <taxon>Sordariomycetes</taxon>
        <taxon>Xylariomycetidae</taxon>
        <taxon>Amphisphaeriales</taxon>
        <taxon>Apiosporaceae</taxon>
        <taxon>Neoarthrinium</taxon>
    </lineage>
</organism>
<dbReference type="PANTHER" id="PTHR10622">
    <property type="entry name" value="HET DOMAIN-CONTAINING PROTEIN"/>
    <property type="match status" value="1"/>
</dbReference>
<keyword evidence="3" id="KW-1185">Reference proteome</keyword>
<dbReference type="PANTHER" id="PTHR10622:SF10">
    <property type="entry name" value="HET DOMAIN-CONTAINING PROTEIN"/>
    <property type="match status" value="1"/>
</dbReference>
<dbReference type="OrthoDB" id="20872at2759"/>
<reference evidence="2" key="1">
    <citation type="submission" date="2021-03" db="EMBL/GenBank/DDBJ databases">
        <title>Revisited historic fungal species revealed as producer of novel bioactive compounds through whole genome sequencing and comparative genomics.</title>
        <authorList>
            <person name="Vignolle G.A."/>
            <person name="Hochenegger N."/>
            <person name="Mach R.L."/>
            <person name="Mach-Aigner A.R."/>
            <person name="Javad Rahimi M."/>
            <person name="Salim K.A."/>
            <person name="Chan C.M."/>
            <person name="Lim L.B.L."/>
            <person name="Cai F."/>
            <person name="Druzhinina I.S."/>
            <person name="U'Ren J.M."/>
            <person name="Derntl C."/>
        </authorList>
    </citation>
    <scope>NUCLEOTIDE SEQUENCE</scope>
    <source>
        <strain evidence="2">TUCIM 5799</strain>
    </source>
</reference>
<dbReference type="EMBL" id="JAFIMR010000001">
    <property type="protein sequence ID" value="KAI1881794.1"/>
    <property type="molecule type" value="Genomic_DNA"/>
</dbReference>
<dbReference type="Pfam" id="PF06985">
    <property type="entry name" value="HET"/>
    <property type="match status" value="1"/>
</dbReference>
<sequence>MHDFFGSSIPDFAILSHTWGTEEITYQQWMARDDSEGSLACKSGYQKIIRASQQAREDGLDWIWIDTNCIDKTSSAELTEAINSMFKWYNDSKVCYAYLADVAIADLSARDSTFRRSLWFTRGWTLQELLAPKYLVFYTREWVPIGERSHPRLLLSISKATAIEPMYLTGHRSVTMASVAKRMSWLSKRRTTRDEDIAYCMLGIFGVNMPLLYGEGSKAFLRLQEEIIKVSHDHSLFCWTFTAEVPLDWVSILAPTPGAFERSANYVPKELRQALTPYTITNLGLSIQLPIVHTLTSSFVILNAGLSQQDMSERAGLAVRQDQYSSRAIRTTPILRRHWFPNEPLNIHWSNPQLMHRHEFFVNSRPGILISNPYAQPMLEDLSVLVLMQTTDPRLFKGAEPIGLSPEGYSSYNVACMETPTIETYPPGMFDFQRSLLYLPAINEGEDSTAACLLVLRHESEPSSGYFLYFAARTSARGEKTWSCDVVPRASLSRRKRSGRWPLGEILADFIKKTVKGSAKDPLRLTIGPFLTASRSHTTRAVLLHGSQQGKLWVARRAVEEDNSDVDSNCANAGH</sequence>
<dbReference type="Proteomes" id="UP000829685">
    <property type="component" value="Unassembled WGS sequence"/>
</dbReference>
<evidence type="ECO:0000313" key="2">
    <source>
        <dbReference type="EMBL" id="KAI1881794.1"/>
    </source>
</evidence>
<proteinExistence type="predicted"/>
<feature type="domain" description="Heterokaryon incompatibility" evidence="1">
    <location>
        <begin position="12"/>
        <end position="102"/>
    </location>
</feature>
<protein>
    <recommendedName>
        <fullName evidence="1">Heterokaryon incompatibility domain-containing protein</fullName>
    </recommendedName>
</protein>
<dbReference type="InterPro" id="IPR010730">
    <property type="entry name" value="HET"/>
</dbReference>
<accession>A0A9P9WYY1</accession>
<name>A0A9P9WYY1_9PEZI</name>